<evidence type="ECO:0000256" key="4">
    <source>
        <dbReference type="ARBA" id="ARBA00022840"/>
    </source>
</evidence>
<dbReference type="EMBL" id="JAKUCV010000394">
    <property type="protein sequence ID" value="KAJ4850252.1"/>
    <property type="molecule type" value="Genomic_DNA"/>
</dbReference>
<dbReference type="InterPro" id="IPR001245">
    <property type="entry name" value="Ser-Thr/Tyr_kinase_cat_dom"/>
</dbReference>
<dbReference type="Gene3D" id="3.30.200.20">
    <property type="entry name" value="Phosphorylase Kinase, domain 1"/>
    <property type="match status" value="1"/>
</dbReference>
<comment type="caution">
    <text evidence="8">The sequence shown here is derived from an EMBL/GenBank/DDBJ whole genome shotgun (WGS) entry which is preliminary data.</text>
</comment>
<feature type="domain" description="Protein kinase" evidence="7">
    <location>
        <begin position="351"/>
        <end position="610"/>
    </location>
</feature>
<reference evidence="8" key="2">
    <citation type="journal article" date="2023" name="Plants (Basel)">
        <title>Annotation of the Turnera subulata (Passifloraceae) Draft Genome Reveals the S-Locus Evolved after the Divergence of Turneroideae from Passifloroideae in a Stepwise Manner.</title>
        <authorList>
            <person name="Henning P.M."/>
            <person name="Roalson E.H."/>
            <person name="Mir W."/>
            <person name="McCubbin A.G."/>
            <person name="Shore J.S."/>
        </authorList>
    </citation>
    <scope>NUCLEOTIDE SEQUENCE</scope>
    <source>
        <strain evidence="8">F60SS</strain>
    </source>
</reference>
<feature type="signal peptide" evidence="6">
    <location>
        <begin position="1"/>
        <end position="20"/>
    </location>
</feature>
<protein>
    <recommendedName>
        <fullName evidence="7">Protein kinase domain-containing protein</fullName>
    </recommendedName>
</protein>
<dbReference type="Pfam" id="PF13947">
    <property type="entry name" value="GUB_WAK_bind"/>
    <property type="match status" value="1"/>
</dbReference>
<dbReference type="AlphaFoldDB" id="A0A9Q0GJZ3"/>
<gene>
    <name evidence="8" type="ORF">Tsubulata_018317</name>
</gene>
<evidence type="ECO:0000256" key="5">
    <source>
        <dbReference type="SAM" id="Phobius"/>
    </source>
</evidence>
<dbReference type="PROSITE" id="PS50011">
    <property type="entry name" value="PROTEIN_KINASE_DOM"/>
    <property type="match status" value="1"/>
</dbReference>
<sequence length="646" mass="70699">MLPLLVIVFTLVCLSPTSHSVRVLNLDHRQLEPPLSLSQYQCNETCGKLHIPFPFHLNTSCASVSNAFHLSCLNSSTLYLNIDSQSVRVLEFFSDGILVDFPDSTSTCRQYHDLNSFGFTGNDNFGIAADNVIGLYDCEDSSLCKADCETIKLPGCKGNENGSPACCYPLSDHSSWDFGDGFSVFSKFGCRGFSSWAVSRGSNTGKRGVKLEWAIPANSSRGACAANAVIVNATTVEKGIRCTCPDDFLGDGYATGVGCMKSCIKNGHEAYGSACSTNRHSGRTVKILAGVIGPLFILASLVALFYLLKRPVNTGTYDTDQAHFHSTISFRKACRTRLFTYQELEEATKGFENEQKLVDTTSGGIYAGVLGDGSHVAVHKVQCQDERDLIQVLSRIEVLSSVLHRSMARVLGCCIDLGHSPLLVYEYPANGTLQEHLQQSREQNFGLDWFKRLNIAAETASVLAFLQHEISPPIFHHDLKSGCILIDEDSSAKVAGFKLLRTAPGNEALGYSNSGSTHTQKTDVYDFGLLLMEIITGSNHKELPGLPLQKIKDGKLQEIVDPGLYYHEQPAFRREQIEIVADLATRCLLFGRDGRIGMIEVARELVHITKESIDGGSRRGPALEETFSNSSLLQMISMSPDSIYVP</sequence>
<evidence type="ECO:0000256" key="3">
    <source>
        <dbReference type="ARBA" id="ARBA00022741"/>
    </source>
</evidence>
<feature type="chain" id="PRO_5040122400" description="Protein kinase domain-containing protein" evidence="6">
    <location>
        <begin position="21"/>
        <end position="646"/>
    </location>
</feature>
<dbReference type="GO" id="GO:0030247">
    <property type="term" value="F:polysaccharide binding"/>
    <property type="evidence" value="ECO:0007669"/>
    <property type="project" value="InterPro"/>
</dbReference>
<keyword evidence="9" id="KW-1185">Reference proteome</keyword>
<dbReference type="InterPro" id="IPR011009">
    <property type="entry name" value="Kinase-like_dom_sf"/>
</dbReference>
<keyword evidence="5" id="KW-0812">Transmembrane</keyword>
<keyword evidence="2 6" id="KW-0732">Signal</keyword>
<dbReference type="GO" id="GO:0005524">
    <property type="term" value="F:ATP binding"/>
    <property type="evidence" value="ECO:0007669"/>
    <property type="project" value="UniProtKB-KW"/>
</dbReference>
<proteinExistence type="predicted"/>
<evidence type="ECO:0000313" key="9">
    <source>
        <dbReference type="Proteomes" id="UP001141552"/>
    </source>
</evidence>
<dbReference type="Pfam" id="PF07714">
    <property type="entry name" value="PK_Tyr_Ser-Thr"/>
    <property type="match status" value="1"/>
</dbReference>
<dbReference type="GO" id="GO:0004672">
    <property type="term" value="F:protein kinase activity"/>
    <property type="evidence" value="ECO:0007669"/>
    <property type="project" value="InterPro"/>
</dbReference>
<dbReference type="FunFam" id="3.30.200.20:FF:000777">
    <property type="entry name" value="probably inactive receptor-like protein kinase At2g46850"/>
    <property type="match status" value="1"/>
</dbReference>
<name>A0A9Q0GJZ3_9ROSI</name>
<evidence type="ECO:0000256" key="2">
    <source>
        <dbReference type="ARBA" id="ARBA00022729"/>
    </source>
</evidence>
<keyword evidence="3" id="KW-0547">Nucleotide-binding</keyword>
<evidence type="ECO:0000313" key="8">
    <source>
        <dbReference type="EMBL" id="KAJ4850252.1"/>
    </source>
</evidence>
<dbReference type="InterPro" id="IPR000719">
    <property type="entry name" value="Prot_kinase_dom"/>
</dbReference>
<reference evidence="8" key="1">
    <citation type="submission" date="2022-02" db="EMBL/GenBank/DDBJ databases">
        <authorList>
            <person name="Henning P.M."/>
            <person name="McCubbin A.G."/>
            <person name="Shore J.S."/>
        </authorList>
    </citation>
    <scope>NUCLEOTIDE SEQUENCE</scope>
    <source>
        <strain evidence="8">F60SS</strain>
        <tissue evidence="8">Leaves</tissue>
    </source>
</reference>
<evidence type="ECO:0000256" key="1">
    <source>
        <dbReference type="ARBA" id="ARBA00004167"/>
    </source>
</evidence>
<dbReference type="GO" id="GO:0016020">
    <property type="term" value="C:membrane"/>
    <property type="evidence" value="ECO:0007669"/>
    <property type="project" value="UniProtKB-SubCell"/>
</dbReference>
<accession>A0A9Q0GJZ3</accession>
<keyword evidence="5" id="KW-0472">Membrane</keyword>
<evidence type="ECO:0000256" key="6">
    <source>
        <dbReference type="SAM" id="SignalP"/>
    </source>
</evidence>
<feature type="transmembrane region" description="Helical" evidence="5">
    <location>
        <begin position="287"/>
        <end position="308"/>
    </location>
</feature>
<keyword evidence="4" id="KW-0067">ATP-binding</keyword>
<dbReference type="InterPro" id="IPR025287">
    <property type="entry name" value="WAK_GUB"/>
</dbReference>
<keyword evidence="5" id="KW-1133">Transmembrane helix</keyword>
<dbReference type="Proteomes" id="UP001141552">
    <property type="component" value="Unassembled WGS sequence"/>
</dbReference>
<dbReference type="PANTHER" id="PTHR46008:SF20">
    <property type="entry name" value="PROTEIN KINASE DOMAIN-CONTAINING PROTEIN"/>
    <property type="match status" value="1"/>
</dbReference>
<comment type="subcellular location">
    <subcellularLocation>
        <location evidence="1">Membrane</location>
        <topology evidence="1">Single-pass membrane protein</topology>
    </subcellularLocation>
</comment>
<organism evidence="8 9">
    <name type="scientific">Turnera subulata</name>
    <dbReference type="NCBI Taxonomy" id="218843"/>
    <lineage>
        <taxon>Eukaryota</taxon>
        <taxon>Viridiplantae</taxon>
        <taxon>Streptophyta</taxon>
        <taxon>Embryophyta</taxon>
        <taxon>Tracheophyta</taxon>
        <taxon>Spermatophyta</taxon>
        <taxon>Magnoliopsida</taxon>
        <taxon>eudicotyledons</taxon>
        <taxon>Gunneridae</taxon>
        <taxon>Pentapetalae</taxon>
        <taxon>rosids</taxon>
        <taxon>fabids</taxon>
        <taxon>Malpighiales</taxon>
        <taxon>Passifloraceae</taxon>
        <taxon>Turnera</taxon>
    </lineage>
</organism>
<dbReference type="SUPFAM" id="SSF56112">
    <property type="entry name" value="Protein kinase-like (PK-like)"/>
    <property type="match status" value="1"/>
</dbReference>
<dbReference type="OrthoDB" id="1847747at2759"/>
<evidence type="ECO:0000259" key="7">
    <source>
        <dbReference type="PROSITE" id="PS50011"/>
    </source>
</evidence>
<dbReference type="Gene3D" id="1.10.510.10">
    <property type="entry name" value="Transferase(Phosphotransferase) domain 1"/>
    <property type="match status" value="1"/>
</dbReference>
<dbReference type="PANTHER" id="PTHR46008">
    <property type="entry name" value="LEAF RUST 10 DISEASE-RESISTANCE LOCUS RECEPTOR-LIKE PROTEIN KINASE-LIKE 1.4"/>
    <property type="match status" value="1"/>
</dbReference>